<dbReference type="Gene3D" id="2.60.40.3330">
    <property type="match status" value="1"/>
</dbReference>
<organism evidence="6 7">
    <name type="scientific">Pristionchus fissidentatus</name>
    <dbReference type="NCBI Taxonomy" id="1538716"/>
    <lineage>
        <taxon>Eukaryota</taxon>
        <taxon>Metazoa</taxon>
        <taxon>Ecdysozoa</taxon>
        <taxon>Nematoda</taxon>
        <taxon>Chromadorea</taxon>
        <taxon>Rhabditida</taxon>
        <taxon>Rhabditina</taxon>
        <taxon>Diplogasteromorpha</taxon>
        <taxon>Diplogasteroidea</taxon>
        <taxon>Neodiplogasteridae</taxon>
        <taxon>Pristionchus</taxon>
    </lineage>
</organism>
<evidence type="ECO:0000256" key="1">
    <source>
        <dbReference type="ARBA" id="ARBA00004613"/>
    </source>
</evidence>
<evidence type="ECO:0000313" key="7">
    <source>
        <dbReference type="Proteomes" id="UP001432322"/>
    </source>
</evidence>
<dbReference type="PANTHER" id="PTHR21700">
    <property type="entry name" value="TRANSTHYRETIN-LIKE FAMILY PROTEIN-RELATED"/>
    <property type="match status" value="1"/>
</dbReference>
<accession>A0AAV5VI88</accession>
<dbReference type="AlphaFoldDB" id="A0AAV5VI88"/>
<comment type="subcellular location">
    <subcellularLocation>
        <location evidence="1">Secreted</location>
    </subcellularLocation>
</comment>
<keyword evidence="4 5" id="KW-0732">Signal</keyword>
<dbReference type="GO" id="GO:0009986">
    <property type="term" value="C:cell surface"/>
    <property type="evidence" value="ECO:0007669"/>
    <property type="project" value="InterPro"/>
</dbReference>
<proteinExistence type="inferred from homology"/>
<feature type="non-terminal residue" evidence="6">
    <location>
        <position position="138"/>
    </location>
</feature>
<sequence>ATLAAVLQLAVAVGFDQSAAVVGTLMCNGRPASGVRVKLYDDDTGPDLDDLMDEGTTDSQGRFSLSGTTDEALTIDPKVNIYHDCDDGLWPCQRRITIFVPSSYVSSGKNPKMTYNAGSIELAGKFEGETRDCIHKRR</sequence>
<evidence type="ECO:0000256" key="2">
    <source>
        <dbReference type="ARBA" id="ARBA00010112"/>
    </source>
</evidence>
<feature type="non-terminal residue" evidence="6">
    <location>
        <position position="1"/>
    </location>
</feature>
<comment type="caution">
    <text evidence="6">The sequence shown here is derived from an EMBL/GenBank/DDBJ whole genome shotgun (WGS) entry which is preliminary data.</text>
</comment>
<evidence type="ECO:0000256" key="3">
    <source>
        <dbReference type="ARBA" id="ARBA00022525"/>
    </source>
</evidence>
<evidence type="ECO:0000256" key="4">
    <source>
        <dbReference type="ARBA" id="ARBA00022729"/>
    </source>
</evidence>
<dbReference type="Proteomes" id="UP001432322">
    <property type="component" value="Unassembled WGS sequence"/>
</dbReference>
<reference evidence="6" key="1">
    <citation type="submission" date="2023-10" db="EMBL/GenBank/DDBJ databases">
        <title>Genome assembly of Pristionchus species.</title>
        <authorList>
            <person name="Yoshida K."/>
            <person name="Sommer R.J."/>
        </authorList>
    </citation>
    <scope>NUCLEOTIDE SEQUENCE</scope>
    <source>
        <strain evidence="6">RS5133</strain>
    </source>
</reference>
<dbReference type="EMBL" id="BTSY01000003">
    <property type="protein sequence ID" value="GMT17968.1"/>
    <property type="molecule type" value="Genomic_DNA"/>
</dbReference>
<protein>
    <recommendedName>
        <fullName evidence="8">Transthyretin-like protein</fullName>
    </recommendedName>
</protein>
<dbReference type="GO" id="GO:0005576">
    <property type="term" value="C:extracellular region"/>
    <property type="evidence" value="ECO:0007669"/>
    <property type="project" value="UniProtKB-SubCell"/>
</dbReference>
<evidence type="ECO:0008006" key="8">
    <source>
        <dbReference type="Google" id="ProtNLM"/>
    </source>
</evidence>
<keyword evidence="3" id="KW-0964">Secreted</keyword>
<evidence type="ECO:0000313" key="6">
    <source>
        <dbReference type="EMBL" id="GMT17968.1"/>
    </source>
</evidence>
<dbReference type="InterPro" id="IPR001534">
    <property type="entry name" value="Transthyretin-like"/>
</dbReference>
<evidence type="ECO:0000256" key="5">
    <source>
        <dbReference type="SAM" id="SignalP"/>
    </source>
</evidence>
<gene>
    <name evidence="6" type="ORF">PFISCL1PPCAC_9265</name>
</gene>
<dbReference type="Pfam" id="PF01060">
    <property type="entry name" value="TTR-52"/>
    <property type="match status" value="1"/>
</dbReference>
<keyword evidence="7" id="KW-1185">Reference proteome</keyword>
<comment type="similarity">
    <text evidence="2">Belongs to the nematode transthyretin-like family.</text>
</comment>
<feature type="chain" id="PRO_5043899175" description="Transthyretin-like protein" evidence="5">
    <location>
        <begin position="21"/>
        <end position="138"/>
    </location>
</feature>
<name>A0AAV5VI88_9BILA</name>
<dbReference type="PANTHER" id="PTHR21700:SF3">
    <property type="entry name" value="TRANSTHYRETIN-LIKE PROTEIN 5"/>
    <property type="match status" value="1"/>
</dbReference>
<dbReference type="InterPro" id="IPR038479">
    <property type="entry name" value="Transthyretin-like_sf"/>
</dbReference>
<feature type="signal peptide" evidence="5">
    <location>
        <begin position="1"/>
        <end position="20"/>
    </location>
</feature>